<proteinExistence type="predicted"/>
<sequence>MELTRELLLHRKQKCNSFIIPIWAAGSEALIQEGRRRAGKQQAIYSSMQPSGARGEMGSNNCTSAGNSQTTYFGVTVISHIIRQSQQEPAQAKRTHRAKVTAATKEYNTQRHLSKNEKENSKDYEKKDDLV</sequence>
<evidence type="ECO:0000313" key="2">
    <source>
        <dbReference type="EMBL" id="KAK4016154.1"/>
    </source>
</evidence>
<reference evidence="2 3" key="1">
    <citation type="journal article" date="2023" name="Nucleic Acids Res.">
        <title>The hologenome of Daphnia magna reveals possible DNA methylation and microbiome-mediated evolution of the host genome.</title>
        <authorList>
            <person name="Chaturvedi A."/>
            <person name="Li X."/>
            <person name="Dhandapani V."/>
            <person name="Marshall H."/>
            <person name="Kissane S."/>
            <person name="Cuenca-Cambronero M."/>
            <person name="Asole G."/>
            <person name="Calvet F."/>
            <person name="Ruiz-Romero M."/>
            <person name="Marangio P."/>
            <person name="Guigo R."/>
            <person name="Rago D."/>
            <person name="Mirbahai L."/>
            <person name="Eastwood N."/>
            <person name="Colbourne J.K."/>
            <person name="Zhou J."/>
            <person name="Mallon E."/>
            <person name="Orsini L."/>
        </authorList>
    </citation>
    <scope>NUCLEOTIDE SEQUENCE [LARGE SCALE GENOMIC DNA]</scope>
    <source>
        <strain evidence="2">LRV0_1</strain>
    </source>
</reference>
<name>A0ABQ9ZTF6_9CRUS</name>
<evidence type="ECO:0000256" key="1">
    <source>
        <dbReference type="SAM" id="MobiDB-lite"/>
    </source>
</evidence>
<dbReference type="EMBL" id="JAOYFB010000005">
    <property type="protein sequence ID" value="KAK4016154.1"/>
    <property type="molecule type" value="Genomic_DNA"/>
</dbReference>
<accession>A0ABQ9ZTF6</accession>
<protein>
    <submittedName>
        <fullName evidence="2">Uncharacterized protein</fullName>
    </submittedName>
</protein>
<comment type="caution">
    <text evidence="2">The sequence shown here is derived from an EMBL/GenBank/DDBJ whole genome shotgun (WGS) entry which is preliminary data.</text>
</comment>
<dbReference type="Proteomes" id="UP001234178">
    <property type="component" value="Unassembled WGS sequence"/>
</dbReference>
<keyword evidence="3" id="KW-1185">Reference proteome</keyword>
<feature type="region of interest" description="Disordered" evidence="1">
    <location>
        <begin position="84"/>
        <end position="131"/>
    </location>
</feature>
<organism evidence="2 3">
    <name type="scientific">Daphnia magna</name>
    <dbReference type="NCBI Taxonomy" id="35525"/>
    <lineage>
        <taxon>Eukaryota</taxon>
        <taxon>Metazoa</taxon>
        <taxon>Ecdysozoa</taxon>
        <taxon>Arthropoda</taxon>
        <taxon>Crustacea</taxon>
        <taxon>Branchiopoda</taxon>
        <taxon>Diplostraca</taxon>
        <taxon>Cladocera</taxon>
        <taxon>Anomopoda</taxon>
        <taxon>Daphniidae</taxon>
        <taxon>Daphnia</taxon>
    </lineage>
</organism>
<gene>
    <name evidence="2" type="ORF">OUZ56_031111</name>
</gene>
<feature type="compositionally biased region" description="Basic and acidic residues" evidence="1">
    <location>
        <begin position="114"/>
        <end position="131"/>
    </location>
</feature>
<evidence type="ECO:0000313" key="3">
    <source>
        <dbReference type="Proteomes" id="UP001234178"/>
    </source>
</evidence>